<dbReference type="AlphaFoldDB" id="A0A4C1W7E5"/>
<gene>
    <name evidence="2" type="ORF">EVAR_10768_1</name>
</gene>
<name>A0A4C1W7E5_EUMVA</name>
<protein>
    <submittedName>
        <fullName evidence="2">Uncharacterized protein</fullName>
    </submittedName>
</protein>
<proteinExistence type="predicted"/>
<sequence length="105" mass="11863">MEEECADDGESGMRKRRLIHRNSQSTSEKQQRKLLLLDPVKAFKFGRPRRDNWAVAPATGCMTDRNERELVDHQSWAPAPPPAQLEFYDGFTGCGRTARGDADDA</sequence>
<feature type="region of interest" description="Disordered" evidence="1">
    <location>
        <begin position="1"/>
        <end position="31"/>
    </location>
</feature>
<evidence type="ECO:0000313" key="2">
    <source>
        <dbReference type="EMBL" id="GBP46800.1"/>
    </source>
</evidence>
<evidence type="ECO:0000313" key="3">
    <source>
        <dbReference type="Proteomes" id="UP000299102"/>
    </source>
</evidence>
<comment type="caution">
    <text evidence="2">The sequence shown here is derived from an EMBL/GenBank/DDBJ whole genome shotgun (WGS) entry which is preliminary data.</text>
</comment>
<feature type="compositionally biased region" description="Acidic residues" evidence="1">
    <location>
        <begin position="1"/>
        <end position="10"/>
    </location>
</feature>
<evidence type="ECO:0000256" key="1">
    <source>
        <dbReference type="SAM" id="MobiDB-lite"/>
    </source>
</evidence>
<organism evidence="2 3">
    <name type="scientific">Eumeta variegata</name>
    <name type="common">Bagworm moth</name>
    <name type="synonym">Eumeta japonica</name>
    <dbReference type="NCBI Taxonomy" id="151549"/>
    <lineage>
        <taxon>Eukaryota</taxon>
        <taxon>Metazoa</taxon>
        <taxon>Ecdysozoa</taxon>
        <taxon>Arthropoda</taxon>
        <taxon>Hexapoda</taxon>
        <taxon>Insecta</taxon>
        <taxon>Pterygota</taxon>
        <taxon>Neoptera</taxon>
        <taxon>Endopterygota</taxon>
        <taxon>Lepidoptera</taxon>
        <taxon>Glossata</taxon>
        <taxon>Ditrysia</taxon>
        <taxon>Tineoidea</taxon>
        <taxon>Psychidae</taxon>
        <taxon>Oiketicinae</taxon>
        <taxon>Eumeta</taxon>
    </lineage>
</organism>
<dbReference type="EMBL" id="BGZK01000489">
    <property type="protein sequence ID" value="GBP46800.1"/>
    <property type="molecule type" value="Genomic_DNA"/>
</dbReference>
<keyword evidence="3" id="KW-1185">Reference proteome</keyword>
<dbReference type="Proteomes" id="UP000299102">
    <property type="component" value="Unassembled WGS sequence"/>
</dbReference>
<accession>A0A4C1W7E5</accession>
<reference evidence="2 3" key="1">
    <citation type="journal article" date="2019" name="Commun. Biol.">
        <title>The bagworm genome reveals a unique fibroin gene that provides high tensile strength.</title>
        <authorList>
            <person name="Kono N."/>
            <person name="Nakamura H."/>
            <person name="Ohtoshi R."/>
            <person name="Tomita M."/>
            <person name="Numata K."/>
            <person name="Arakawa K."/>
        </authorList>
    </citation>
    <scope>NUCLEOTIDE SEQUENCE [LARGE SCALE GENOMIC DNA]</scope>
</reference>